<name>A0A5N6GT23_ASPFL</name>
<accession>A0A5N6GT23</accession>
<organism evidence="2">
    <name type="scientific">Aspergillus flavus</name>
    <dbReference type="NCBI Taxonomy" id="5059"/>
    <lineage>
        <taxon>Eukaryota</taxon>
        <taxon>Fungi</taxon>
        <taxon>Dikarya</taxon>
        <taxon>Ascomycota</taxon>
        <taxon>Pezizomycotina</taxon>
        <taxon>Eurotiomycetes</taxon>
        <taxon>Eurotiomycetidae</taxon>
        <taxon>Eurotiales</taxon>
        <taxon>Aspergillaceae</taxon>
        <taxon>Aspergillus</taxon>
        <taxon>Aspergillus subgen. Circumdati</taxon>
    </lineage>
</organism>
<dbReference type="EMBL" id="ML734617">
    <property type="protein sequence ID" value="KAB8245108.1"/>
    <property type="molecule type" value="Genomic_DNA"/>
</dbReference>
<feature type="transmembrane region" description="Helical" evidence="1">
    <location>
        <begin position="6"/>
        <end position="34"/>
    </location>
</feature>
<keyword evidence="1" id="KW-1133">Transmembrane helix</keyword>
<evidence type="ECO:0000313" key="2">
    <source>
        <dbReference type="EMBL" id="KAB8245108.1"/>
    </source>
</evidence>
<gene>
    <name evidence="2" type="ORF">BDV35DRAFT_357994</name>
</gene>
<keyword evidence="1" id="KW-0472">Membrane</keyword>
<dbReference type="AlphaFoldDB" id="A0A5N6GT23"/>
<proteinExistence type="predicted"/>
<keyword evidence="1" id="KW-0812">Transmembrane</keyword>
<protein>
    <submittedName>
        <fullName evidence="2">Uncharacterized protein</fullName>
    </submittedName>
</protein>
<sequence>MARCESTAIVLALMIDSLYQLLGIELLAYLSLLLNRGKNVLSQPFLSYRRGLPDWAIDHRQMEQN</sequence>
<dbReference type="Proteomes" id="UP000325434">
    <property type="component" value="Unassembled WGS sequence"/>
</dbReference>
<evidence type="ECO:0000256" key="1">
    <source>
        <dbReference type="SAM" id="Phobius"/>
    </source>
</evidence>
<reference evidence="2" key="1">
    <citation type="submission" date="2019-04" db="EMBL/GenBank/DDBJ databases">
        <title>Friends and foes A comparative genomics study of 23 Aspergillus species from section Flavi.</title>
        <authorList>
            <consortium name="DOE Joint Genome Institute"/>
            <person name="Kjaerbolling I."/>
            <person name="Vesth T."/>
            <person name="Frisvad J.C."/>
            <person name="Nybo J.L."/>
            <person name="Theobald S."/>
            <person name="Kildgaard S."/>
            <person name="Isbrandt T."/>
            <person name="Kuo A."/>
            <person name="Sato A."/>
            <person name="Lyhne E.K."/>
            <person name="Kogle M.E."/>
            <person name="Wiebenga A."/>
            <person name="Kun R.S."/>
            <person name="Lubbers R.J."/>
            <person name="Makela M.R."/>
            <person name="Barry K."/>
            <person name="Chovatia M."/>
            <person name="Clum A."/>
            <person name="Daum C."/>
            <person name="Haridas S."/>
            <person name="He G."/>
            <person name="LaButti K."/>
            <person name="Lipzen A."/>
            <person name="Mondo S."/>
            <person name="Riley R."/>
            <person name="Salamov A."/>
            <person name="Simmons B.A."/>
            <person name="Magnuson J.K."/>
            <person name="Henrissat B."/>
            <person name="Mortensen U.H."/>
            <person name="Larsen T.O."/>
            <person name="Devries R.P."/>
            <person name="Grigoriev I.V."/>
            <person name="Machida M."/>
            <person name="Baker S.E."/>
            <person name="Andersen M.R."/>
        </authorList>
    </citation>
    <scope>NUCLEOTIDE SEQUENCE [LARGE SCALE GENOMIC DNA]</scope>
    <source>
        <strain evidence="2">CBS 121.62</strain>
    </source>
</reference>